<evidence type="ECO:0000256" key="4">
    <source>
        <dbReference type="ARBA" id="ARBA00022729"/>
    </source>
</evidence>
<dbReference type="Ensembl" id="ENSECRT00000007957.1">
    <property type="protein sequence ID" value="ENSECRP00000007833.1"/>
    <property type="gene ID" value="ENSECRG00000005229.1"/>
</dbReference>
<dbReference type="GO" id="GO:0005125">
    <property type="term" value="F:cytokine activity"/>
    <property type="evidence" value="ECO:0007669"/>
    <property type="project" value="InterPro"/>
</dbReference>
<reference evidence="5" key="1">
    <citation type="submission" date="2021-06" db="EMBL/GenBank/DDBJ databases">
        <authorList>
            <consortium name="Wellcome Sanger Institute Data Sharing"/>
        </authorList>
    </citation>
    <scope>NUCLEOTIDE SEQUENCE [LARGE SCALE GENOMIC DNA]</scope>
</reference>
<dbReference type="AlphaFoldDB" id="A0A8C4S0R6"/>
<dbReference type="SUPFAM" id="SSF57501">
    <property type="entry name" value="Cystine-knot cytokines"/>
    <property type="match status" value="1"/>
</dbReference>
<dbReference type="Gene3D" id="2.10.90.10">
    <property type="entry name" value="Cystine-knot cytokines"/>
    <property type="match status" value="1"/>
</dbReference>
<name>A0A8C4S0R6_ERPCA</name>
<dbReference type="Pfam" id="PF06083">
    <property type="entry name" value="IL17"/>
    <property type="match status" value="1"/>
</dbReference>
<keyword evidence="6" id="KW-1185">Reference proteome</keyword>
<comment type="subcellular location">
    <subcellularLocation>
        <location evidence="1">Secreted</location>
    </subcellularLocation>
</comment>
<organism evidence="5 6">
    <name type="scientific">Erpetoichthys calabaricus</name>
    <name type="common">Rope fish</name>
    <name type="synonym">Calamoichthys calabaricus</name>
    <dbReference type="NCBI Taxonomy" id="27687"/>
    <lineage>
        <taxon>Eukaryota</taxon>
        <taxon>Metazoa</taxon>
        <taxon>Chordata</taxon>
        <taxon>Craniata</taxon>
        <taxon>Vertebrata</taxon>
        <taxon>Euteleostomi</taxon>
        <taxon>Actinopterygii</taxon>
        <taxon>Polypteriformes</taxon>
        <taxon>Polypteridae</taxon>
        <taxon>Erpetoichthys</taxon>
    </lineage>
</organism>
<reference evidence="5" key="2">
    <citation type="submission" date="2025-08" db="UniProtKB">
        <authorList>
            <consortium name="Ensembl"/>
        </authorList>
    </citation>
    <scope>IDENTIFICATION</scope>
</reference>
<accession>A0A8C4S0R6</accession>
<comment type="similarity">
    <text evidence="2">Belongs to the IL-17 family.</text>
</comment>
<protein>
    <submittedName>
        <fullName evidence="5">Uncharacterized protein</fullName>
    </submittedName>
</protein>
<evidence type="ECO:0000256" key="3">
    <source>
        <dbReference type="ARBA" id="ARBA00022525"/>
    </source>
</evidence>
<dbReference type="GO" id="GO:0005576">
    <property type="term" value="C:extracellular region"/>
    <property type="evidence" value="ECO:0007669"/>
    <property type="project" value="UniProtKB-SubCell"/>
</dbReference>
<reference evidence="5" key="3">
    <citation type="submission" date="2025-09" db="UniProtKB">
        <authorList>
            <consortium name="Ensembl"/>
        </authorList>
    </citation>
    <scope>IDENTIFICATION</scope>
</reference>
<dbReference type="InterPro" id="IPR029034">
    <property type="entry name" value="Cystine-knot_cytokine"/>
</dbReference>
<evidence type="ECO:0000313" key="5">
    <source>
        <dbReference type="Ensembl" id="ENSECRP00000007833.1"/>
    </source>
</evidence>
<dbReference type="Proteomes" id="UP000694620">
    <property type="component" value="Chromosome 3"/>
</dbReference>
<evidence type="ECO:0000256" key="2">
    <source>
        <dbReference type="ARBA" id="ARBA00007236"/>
    </source>
</evidence>
<proteinExistence type="inferred from homology"/>
<keyword evidence="3" id="KW-0964">Secreted</keyword>
<evidence type="ECO:0000256" key="1">
    <source>
        <dbReference type="ARBA" id="ARBA00004613"/>
    </source>
</evidence>
<dbReference type="InterPro" id="IPR010345">
    <property type="entry name" value="IL-17_fam"/>
</dbReference>
<sequence length="132" mass="15330">RPNDQSLTLLIQATAHAASIYCNIKRSTVCFCRGMLDEAQLRMEVQHNNIKGSHNNTDHDIWFPSLRQAECRHHYCINNSGHEMPEMNSVSIRRRQLFLRKKWTGIGYKYSLEMKLVTVGCTCVWPLINHSN</sequence>
<evidence type="ECO:0000313" key="6">
    <source>
        <dbReference type="Proteomes" id="UP000694620"/>
    </source>
</evidence>
<keyword evidence="4" id="KW-0732">Signal</keyword>